<keyword evidence="1" id="KW-1133">Transmembrane helix</keyword>
<comment type="caution">
    <text evidence="2">The sequence shown here is derived from an EMBL/GenBank/DDBJ whole genome shotgun (WGS) entry which is preliminary data.</text>
</comment>
<dbReference type="AlphaFoldDB" id="A0A8J5IHR7"/>
<dbReference type="EMBL" id="JAENGY010002456">
    <property type="protein sequence ID" value="KAG6944163.1"/>
    <property type="molecule type" value="Genomic_DNA"/>
</dbReference>
<name>A0A8J5IHR7_9STRA</name>
<evidence type="ECO:0000313" key="2">
    <source>
        <dbReference type="EMBL" id="KAG6944163.1"/>
    </source>
</evidence>
<keyword evidence="1" id="KW-0472">Membrane</keyword>
<protein>
    <submittedName>
        <fullName evidence="2">Uncharacterized protein</fullName>
    </submittedName>
</protein>
<gene>
    <name evidence="2" type="ORF">JG688_00017234</name>
</gene>
<organism evidence="2 3">
    <name type="scientific">Phytophthora aleatoria</name>
    <dbReference type="NCBI Taxonomy" id="2496075"/>
    <lineage>
        <taxon>Eukaryota</taxon>
        <taxon>Sar</taxon>
        <taxon>Stramenopiles</taxon>
        <taxon>Oomycota</taxon>
        <taxon>Peronosporomycetes</taxon>
        <taxon>Peronosporales</taxon>
        <taxon>Peronosporaceae</taxon>
        <taxon>Phytophthora</taxon>
    </lineage>
</organism>
<accession>A0A8J5IHR7</accession>
<evidence type="ECO:0000256" key="1">
    <source>
        <dbReference type="SAM" id="Phobius"/>
    </source>
</evidence>
<feature type="non-terminal residue" evidence="2">
    <location>
        <position position="63"/>
    </location>
</feature>
<feature type="transmembrane region" description="Helical" evidence="1">
    <location>
        <begin position="15"/>
        <end position="35"/>
    </location>
</feature>
<keyword evidence="3" id="KW-1185">Reference proteome</keyword>
<keyword evidence="1" id="KW-0812">Transmembrane</keyword>
<proteinExistence type="predicted"/>
<evidence type="ECO:0000313" key="3">
    <source>
        <dbReference type="Proteomes" id="UP000709295"/>
    </source>
</evidence>
<reference evidence="2" key="1">
    <citation type="submission" date="2021-01" db="EMBL/GenBank/DDBJ databases">
        <title>Phytophthora aleatoria, a newly-described species from Pinus radiata is distinct from Phytophthora cactorum isolates based on comparative genomics.</title>
        <authorList>
            <person name="Mcdougal R."/>
            <person name="Panda P."/>
            <person name="Williams N."/>
            <person name="Studholme D.J."/>
        </authorList>
    </citation>
    <scope>NUCLEOTIDE SEQUENCE</scope>
    <source>
        <strain evidence="2">NZFS 4037</strain>
    </source>
</reference>
<sequence length="63" mass="6549">MSIDVLLVCANADNMPYTLFLSFLAVHGSLIMVGLPNDDVKFSAFGVVAKGANFGGSNIGSIQ</sequence>
<dbReference type="Proteomes" id="UP000709295">
    <property type="component" value="Unassembled WGS sequence"/>
</dbReference>